<dbReference type="Pfam" id="PF00483">
    <property type="entry name" value="NTP_transferase"/>
    <property type="match status" value="1"/>
</dbReference>
<dbReference type="InterPro" id="IPR029044">
    <property type="entry name" value="Nucleotide-diphossugar_trans"/>
</dbReference>
<gene>
    <name evidence="2" type="ORF">FYJ51_01570</name>
</gene>
<feature type="domain" description="Nucleotidyl transferase" evidence="1">
    <location>
        <begin position="8"/>
        <end position="173"/>
    </location>
</feature>
<protein>
    <submittedName>
        <fullName evidence="2">Nucleotidyltransferase</fullName>
    </submittedName>
</protein>
<evidence type="ECO:0000313" key="3">
    <source>
        <dbReference type="Proteomes" id="UP000461880"/>
    </source>
</evidence>
<dbReference type="RefSeq" id="WP_154502414.1">
    <property type="nucleotide sequence ID" value="NZ_JAQXPC010000113.1"/>
</dbReference>
<evidence type="ECO:0000313" key="2">
    <source>
        <dbReference type="EMBL" id="MSS57598.1"/>
    </source>
</evidence>
<dbReference type="AlphaFoldDB" id="A0A7X2NQL5"/>
<dbReference type="Proteomes" id="UP000461880">
    <property type="component" value="Unassembled WGS sequence"/>
</dbReference>
<dbReference type="EMBL" id="VUMN01000002">
    <property type="protein sequence ID" value="MSS57598.1"/>
    <property type="molecule type" value="Genomic_DNA"/>
</dbReference>
<name>A0A7X2NQL5_9FIRM</name>
<keyword evidence="3" id="KW-1185">Reference proteome</keyword>
<comment type="caution">
    <text evidence="2">The sequence shown here is derived from an EMBL/GenBank/DDBJ whole genome shotgun (WGS) entry which is preliminary data.</text>
</comment>
<evidence type="ECO:0000259" key="1">
    <source>
        <dbReference type="Pfam" id="PF00483"/>
    </source>
</evidence>
<reference evidence="2 3" key="1">
    <citation type="submission" date="2019-08" db="EMBL/GenBank/DDBJ databases">
        <title>In-depth cultivation of the pig gut microbiome towards novel bacterial diversity and tailored functional studies.</title>
        <authorList>
            <person name="Wylensek D."/>
            <person name="Hitch T.C.A."/>
            <person name="Clavel T."/>
        </authorList>
    </citation>
    <scope>NUCLEOTIDE SEQUENCE [LARGE SCALE GENOMIC DNA]</scope>
    <source>
        <strain evidence="2 3">Oil+RF-744-GAM-WT-6</strain>
    </source>
</reference>
<organism evidence="2 3">
    <name type="scientific">Stecheria intestinalis</name>
    <dbReference type="NCBI Taxonomy" id="2606630"/>
    <lineage>
        <taxon>Bacteria</taxon>
        <taxon>Bacillati</taxon>
        <taxon>Bacillota</taxon>
        <taxon>Erysipelotrichia</taxon>
        <taxon>Erysipelotrichales</taxon>
        <taxon>Erysipelotrichaceae</taxon>
        <taxon>Stecheria</taxon>
    </lineage>
</organism>
<dbReference type="InterPro" id="IPR005835">
    <property type="entry name" value="NTP_transferase_dom"/>
</dbReference>
<proteinExistence type="predicted"/>
<dbReference type="Gene3D" id="3.90.550.10">
    <property type="entry name" value="Spore Coat Polysaccharide Biosynthesis Protein SpsA, Chain A"/>
    <property type="match status" value="1"/>
</dbReference>
<dbReference type="GO" id="GO:0016740">
    <property type="term" value="F:transferase activity"/>
    <property type="evidence" value="ECO:0007669"/>
    <property type="project" value="UniProtKB-KW"/>
</dbReference>
<sequence>MSKEPVLVILAAGMGSRYGGMKQIDGVGSHGEPIIDFSIYDAYQAGFRKVILIIKKEHEELFRKALTDRVEAGGMEVAFAYQDMQNIPEGFSVPEGRVKPWGTTHALLACKGIVDSPFAIINADDFYGRNAYQVIYDYLKNEISDDHYAMVGFRCLNTLTENGTVTRGLCEEKDGYLSHIVEIQKIALKDGHAVYEDGDSWKTIPDTALVSMNFWGFTPKIFDEAEPIFTQFLKDHLAENPMKCEHVIPTMMGQLVTEGKCSVKMLSSTDKWFGVTYKEDKPDVVAKIQALKDTGVYPDVLWK</sequence>
<keyword evidence="2" id="KW-0808">Transferase</keyword>
<dbReference type="SUPFAM" id="SSF53448">
    <property type="entry name" value="Nucleotide-diphospho-sugar transferases"/>
    <property type="match status" value="1"/>
</dbReference>
<accession>A0A7X2NQL5</accession>